<accession>A0A1I5DDY1</accession>
<dbReference type="OrthoDB" id="9801517at2"/>
<dbReference type="InterPro" id="IPR002864">
    <property type="entry name" value="Acyl-ACP_thioesterase_NHD"/>
</dbReference>
<protein>
    <submittedName>
        <fullName evidence="3">Acyl-CoA thioester hydrolase</fullName>
    </submittedName>
</protein>
<dbReference type="PANTHER" id="PTHR31793">
    <property type="entry name" value="4-HYDROXYBENZOYL-COA THIOESTERASE FAMILY MEMBER"/>
    <property type="match status" value="1"/>
</dbReference>
<sequence length="134" mass="15991">MAANPEIFEQRLKVENSHLDEQNHVNNVQYVQWVQDVAKAHWESRAPQEFQEKYFWIVVRHEIDYKQQAFLNEEILLQTYVSETSHVKSLRHVIIKNAKTEKVLVEAKTTWALMEKESQKPSKIAEELKKIFEQ</sequence>
<gene>
    <name evidence="3" type="ORF">SAMN05660413_03296</name>
</gene>
<dbReference type="EMBL" id="FOVL01000034">
    <property type="protein sequence ID" value="SFN97459.1"/>
    <property type="molecule type" value="Genomic_DNA"/>
</dbReference>
<name>A0A1I5DDY1_9FLAO</name>
<dbReference type="RefSeq" id="WP_093411559.1">
    <property type="nucleotide sequence ID" value="NZ_FOVL01000034.1"/>
</dbReference>
<proteinExistence type="predicted"/>
<keyword evidence="1 3" id="KW-0378">Hydrolase</keyword>
<dbReference type="AlphaFoldDB" id="A0A1I5DDY1"/>
<dbReference type="GO" id="GO:0047617">
    <property type="term" value="F:fatty acyl-CoA hydrolase activity"/>
    <property type="evidence" value="ECO:0007669"/>
    <property type="project" value="TreeGrafter"/>
</dbReference>
<dbReference type="InterPro" id="IPR050563">
    <property type="entry name" value="4-hydroxybenzoyl-CoA_TE"/>
</dbReference>
<dbReference type="Gene3D" id="3.10.129.10">
    <property type="entry name" value="Hotdog Thioesterase"/>
    <property type="match status" value="1"/>
</dbReference>
<evidence type="ECO:0000313" key="4">
    <source>
        <dbReference type="Proteomes" id="UP000199153"/>
    </source>
</evidence>
<evidence type="ECO:0000313" key="3">
    <source>
        <dbReference type="EMBL" id="SFN97459.1"/>
    </source>
</evidence>
<dbReference type="CDD" id="cd00586">
    <property type="entry name" value="4HBT"/>
    <property type="match status" value="1"/>
</dbReference>
<reference evidence="3 4" key="1">
    <citation type="submission" date="2016-10" db="EMBL/GenBank/DDBJ databases">
        <authorList>
            <person name="de Groot N.N."/>
        </authorList>
    </citation>
    <scope>NUCLEOTIDE SEQUENCE [LARGE SCALE GENOMIC DNA]</scope>
    <source>
        <strain evidence="3 4">DSM 17794</strain>
    </source>
</reference>
<evidence type="ECO:0000259" key="2">
    <source>
        <dbReference type="Pfam" id="PF01643"/>
    </source>
</evidence>
<organism evidence="3 4">
    <name type="scientific">Salegentibacter flavus</name>
    <dbReference type="NCBI Taxonomy" id="287099"/>
    <lineage>
        <taxon>Bacteria</taxon>
        <taxon>Pseudomonadati</taxon>
        <taxon>Bacteroidota</taxon>
        <taxon>Flavobacteriia</taxon>
        <taxon>Flavobacteriales</taxon>
        <taxon>Flavobacteriaceae</taxon>
        <taxon>Salegentibacter</taxon>
    </lineage>
</organism>
<dbReference type="GO" id="GO:0006633">
    <property type="term" value="P:fatty acid biosynthetic process"/>
    <property type="evidence" value="ECO:0007669"/>
    <property type="project" value="InterPro"/>
</dbReference>
<dbReference type="PANTHER" id="PTHR31793:SF37">
    <property type="entry name" value="ACYL-COA THIOESTER HYDROLASE YBGC"/>
    <property type="match status" value="1"/>
</dbReference>
<dbReference type="SUPFAM" id="SSF54637">
    <property type="entry name" value="Thioesterase/thiol ester dehydrase-isomerase"/>
    <property type="match status" value="1"/>
</dbReference>
<dbReference type="Proteomes" id="UP000199153">
    <property type="component" value="Unassembled WGS sequence"/>
</dbReference>
<dbReference type="InterPro" id="IPR029069">
    <property type="entry name" value="HotDog_dom_sf"/>
</dbReference>
<evidence type="ECO:0000256" key="1">
    <source>
        <dbReference type="ARBA" id="ARBA00022801"/>
    </source>
</evidence>
<feature type="domain" description="Acyl-ACP thioesterase N-terminal hotdog" evidence="2">
    <location>
        <begin position="7"/>
        <end position="131"/>
    </location>
</feature>
<dbReference type="STRING" id="287099.SAMN05660413_03296"/>
<keyword evidence="4" id="KW-1185">Reference proteome</keyword>
<dbReference type="Pfam" id="PF01643">
    <property type="entry name" value="Acyl-ACP_TE"/>
    <property type="match status" value="1"/>
</dbReference>